<proteinExistence type="predicted"/>
<evidence type="ECO:0000256" key="1">
    <source>
        <dbReference type="SAM" id="Phobius"/>
    </source>
</evidence>
<protein>
    <submittedName>
        <fullName evidence="2">Uncharacterized protein</fullName>
    </submittedName>
</protein>
<evidence type="ECO:0000313" key="3">
    <source>
        <dbReference type="Proteomes" id="UP000618952"/>
    </source>
</evidence>
<dbReference type="RefSeq" id="WP_187581290.1">
    <property type="nucleotide sequence ID" value="NZ_JACLHY010000001.1"/>
</dbReference>
<keyword evidence="1" id="KW-1133">Transmembrane helix</keyword>
<gene>
    <name evidence="2" type="ORF">H4O18_01270</name>
</gene>
<evidence type="ECO:0000313" key="2">
    <source>
        <dbReference type="EMBL" id="MBC8766611.1"/>
    </source>
</evidence>
<keyword evidence="1" id="KW-0472">Membrane</keyword>
<organism evidence="2 3">
    <name type="scientific">Arenibacter arenosicollis</name>
    <dbReference type="NCBI Taxonomy" id="2762274"/>
    <lineage>
        <taxon>Bacteria</taxon>
        <taxon>Pseudomonadati</taxon>
        <taxon>Bacteroidota</taxon>
        <taxon>Flavobacteriia</taxon>
        <taxon>Flavobacteriales</taxon>
        <taxon>Flavobacteriaceae</taxon>
        <taxon>Arenibacter</taxon>
    </lineage>
</organism>
<feature type="transmembrane region" description="Helical" evidence="1">
    <location>
        <begin position="54"/>
        <end position="76"/>
    </location>
</feature>
<accession>A0ABR7QHE1</accession>
<dbReference type="EMBL" id="JACLHY010000001">
    <property type="protein sequence ID" value="MBC8766611.1"/>
    <property type="molecule type" value="Genomic_DNA"/>
</dbReference>
<dbReference type="Proteomes" id="UP000618952">
    <property type="component" value="Unassembled WGS sequence"/>
</dbReference>
<feature type="transmembrane region" description="Helical" evidence="1">
    <location>
        <begin position="20"/>
        <end position="42"/>
    </location>
</feature>
<keyword evidence="1" id="KW-0812">Transmembrane</keyword>
<name>A0ABR7QHE1_9FLAO</name>
<reference evidence="2 3" key="1">
    <citation type="submission" date="2020-08" db="EMBL/GenBank/DDBJ databases">
        <title>Arenibacter gaetbuli sp. nov., isolated from a sand dune.</title>
        <authorList>
            <person name="Park S."/>
            <person name="Yoon J.-H."/>
        </authorList>
    </citation>
    <scope>NUCLEOTIDE SEQUENCE [LARGE SCALE GENOMIC DNA]</scope>
    <source>
        <strain evidence="2 3">BSSL-BM3</strain>
    </source>
</reference>
<comment type="caution">
    <text evidence="2">The sequence shown here is derived from an EMBL/GenBank/DDBJ whole genome shotgun (WGS) entry which is preliminary data.</text>
</comment>
<sequence length="173" mass="19808">MDKSKIIISEGVRPMWQTLVAAAFYTMTFILLAMFFFGYEIFPEEGMDNRYNFGVFYIAIACAAQGILFSSVKSIFFDLENQKYKEEYRVGPLCVGNWKALPAIEYVSVFRQLKANGSYTYEVNLWMKGNRSFTIYETGEMVTTFAMGESTAKALKVDLLDATVPNDFKWVDL</sequence>
<keyword evidence="3" id="KW-1185">Reference proteome</keyword>